<feature type="transmembrane region" description="Helical" evidence="5">
    <location>
        <begin position="90"/>
        <end position="107"/>
    </location>
</feature>
<name>A0A1R3WID9_9RHOB</name>
<keyword evidence="4 5" id="KW-0472">Membrane</keyword>
<comment type="subcellular location">
    <subcellularLocation>
        <location evidence="1">Membrane</location>
        <topology evidence="1">Multi-pass membrane protein</topology>
    </subcellularLocation>
</comment>
<keyword evidence="2 5" id="KW-0812">Transmembrane</keyword>
<dbReference type="RefSeq" id="WP_076658120.1">
    <property type="nucleotide sequence ID" value="NZ_FTPR01000001.1"/>
</dbReference>
<keyword evidence="7" id="KW-1185">Reference proteome</keyword>
<accession>A0A1R3WID9</accession>
<evidence type="ECO:0000256" key="4">
    <source>
        <dbReference type="ARBA" id="ARBA00023136"/>
    </source>
</evidence>
<dbReference type="InterPro" id="IPR032808">
    <property type="entry name" value="DoxX"/>
</dbReference>
<feature type="transmembrane region" description="Helical" evidence="5">
    <location>
        <begin position="65"/>
        <end position="84"/>
    </location>
</feature>
<gene>
    <name evidence="6" type="ORF">SAMN05421665_0361</name>
</gene>
<protein>
    <submittedName>
        <fullName evidence="6">DoxX-like family protein</fullName>
    </submittedName>
</protein>
<dbReference type="OrthoDB" id="3576439at2"/>
<organism evidence="6 7">
    <name type="scientific">Yoonia rosea</name>
    <dbReference type="NCBI Taxonomy" id="287098"/>
    <lineage>
        <taxon>Bacteria</taxon>
        <taxon>Pseudomonadati</taxon>
        <taxon>Pseudomonadota</taxon>
        <taxon>Alphaproteobacteria</taxon>
        <taxon>Rhodobacterales</taxon>
        <taxon>Paracoccaceae</taxon>
        <taxon>Yoonia</taxon>
    </lineage>
</organism>
<keyword evidence="3 5" id="KW-1133">Transmembrane helix</keyword>
<evidence type="ECO:0000313" key="6">
    <source>
        <dbReference type="EMBL" id="SIT76373.1"/>
    </source>
</evidence>
<sequence>MKYVSLGLRGLLTLAFVAAGGAKLAGVEMMVGTYDAIGVGQWFRYLTGALEVGAAILLWLPGKQVLAAALLGATMVGAVLAHLFILGPSAVPAVVLGLICIAVIYLHRDQIADPLGRATA</sequence>
<dbReference type="EMBL" id="FTPR01000001">
    <property type="protein sequence ID" value="SIT76373.1"/>
    <property type="molecule type" value="Genomic_DNA"/>
</dbReference>
<evidence type="ECO:0000256" key="5">
    <source>
        <dbReference type="SAM" id="Phobius"/>
    </source>
</evidence>
<proteinExistence type="predicted"/>
<dbReference type="Proteomes" id="UP000186997">
    <property type="component" value="Unassembled WGS sequence"/>
</dbReference>
<dbReference type="STRING" id="287098.SAMN05421665_0361"/>
<evidence type="ECO:0000256" key="1">
    <source>
        <dbReference type="ARBA" id="ARBA00004141"/>
    </source>
</evidence>
<dbReference type="GO" id="GO:0016020">
    <property type="term" value="C:membrane"/>
    <property type="evidence" value="ECO:0007669"/>
    <property type="project" value="UniProtKB-SubCell"/>
</dbReference>
<dbReference type="AlphaFoldDB" id="A0A1R3WID9"/>
<evidence type="ECO:0000256" key="2">
    <source>
        <dbReference type="ARBA" id="ARBA00022692"/>
    </source>
</evidence>
<evidence type="ECO:0000313" key="7">
    <source>
        <dbReference type="Proteomes" id="UP000186997"/>
    </source>
</evidence>
<dbReference type="Pfam" id="PF13564">
    <property type="entry name" value="DoxX_2"/>
    <property type="match status" value="1"/>
</dbReference>
<feature type="transmembrane region" description="Helical" evidence="5">
    <location>
        <begin position="42"/>
        <end position="60"/>
    </location>
</feature>
<reference evidence="7" key="1">
    <citation type="submission" date="2017-01" db="EMBL/GenBank/DDBJ databases">
        <authorList>
            <person name="Varghese N."/>
            <person name="Submissions S."/>
        </authorList>
    </citation>
    <scope>NUCLEOTIDE SEQUENCE [LARGE SCALE GENOMIC DNA]</scope>
    <source>
        <strain evidence="7">DSM 29591</strain>
    </source>
</reference>
<evidence type="ECO:0000256" key="3">
    <source>
        <dbReference type="ARBA" id="ARBA00022989"/>
    </source>
</evidence>